<organism evidence="2 3">
    <name type="scientific">Linderina pennispora</name>
    <dbReference type="NCBI Taxonomy" id="61395"/>
    <lineage>
        <taxon>Eukaryota</taxon>
        <taxon>Fungi</taxon>
        <taxon>Fungi incertae sedis</taxon>
        <taxon>Zoopagomycota</taxon>
        <taxon>Kickxellomycotina</taxon>
        <taxon>Kickxellomycetes</taxon>
        <taxon>Kickxellales</taxon>
        <taxon>Kickxellaceae</taxon>
        <taxon>Linderina</taxon>
    </lineage>
</organism>
<dbReference type="InterPro" id="IPR053858">
    <property type="entry name" value="Arb2_dom"/>
</dbReference>
<comment type="caution">
    <text evidence="2">The sequence shown here is derived from an EMBL/GenBank/DDBJ whole genome shotgun (WGS) entry which is preliminary data.</text>
</comment>
<name>A0A1Y1WBN0_9FUNG</name>
<evidence type="ECO:0000259" key="1">
    <source>
        <dbReference type="Pfam" id="PF22749"/>
    </source>
</evidence>
<dbReference type="Pfam" id="PF22749">
    <property type="entry name" value="Arb2"/>
    <property type="match status" value="1"/>
</dbReference>
<dbReference type="PANTHER" id="PTHR21357:SF4">
    <property type="entry name" value="FAM172 FAMILY PROTEIN HOMOLOG CG10038"/>
    <property type="match status" value="1"/>
</dbReference>
<evidence type="ECO:0000313" key="3">
    <source>
        <dbReference type="Proteomes" id="UP000193922"/>
    </source>
</evidence>
<dbReference type="RefSeq" id="XP_040744512.1">
    <property type="nucleotide sequence ID" value="XM_040890315.1"/>
</dbReference>
<dbReference type="STRING" id="61395.A0A1Y1WBN0"/>
<dbReference type="EMBL" id="MCFD01000005">
    <property type="protein sequence ID" value="ORX70933.1"/>
    <property type="molecule type" value="Genomic_DNA"/>
</dbReference>
<dbReference type="GO" id="GO:0031048">
    <property type="term" value="P:regulatory ncRNA-mediated heterochromatin formation"/>
    <property type="evidence" value="ECO:0007669"/>
    <property type="project" value="TreeGrafter"/>
</dbReference>
<reference evidence="2 3" key="1">
    <citation type="submission" date="2016-07" db="EMBL/GenBank/DDBJ databases">
        <title>Pervasive Adenine N6-methylation of Active Genes in Fungi.</title>
        <authorList>
            <consortium name="DOE Joint Genome Institute"/>
            <person name="Mondo S.J."/>
            <person name="Dannebaum R.O."/>
            <person name="Kuo R.C."/>
            <person name="Labutti K."/>
            <person name="Haridas S."/>
            <person name="Kuo A."/>
            <person name="Salamov A."/>
            <person name="Ahrendt S.R."/>
            <person name="Lipzen A."/>
            <person name="Sullivan W."/>
            <person name="Andreopoulos W.B."/>
            <person name="Clum A."/>
            <person name="Lindquist E."/>
            <person name="Daum C."/>
            <person name="Ramamoorthy G.K."/>
            <person name="Gryganskyi A."/>
            <person name="Culley D."/>
            <person name="Magnuson J.K."/>
            <person name="James T.Y."/>
            <person name="O'Malley M.A."/>
            <person name="Stajich J.E."/>
            <person name="Spatafora J.W."/>
            <person name="Visel A."/>
            <person name="Grigoriev I.V."/>
        </authorList>
    </citation>
    <scope>NUCLEOTIDE SEQUENCE [LARGE SCALE GENOMIC DNA]</scope>
    <source>
        <strain evidence="2 3">ATCC 12442</strain>
    </source>
</reference>
<dbReference type="GO" id="GO:0035197">
    <property type="term" value="F:siRNA binding"/>
    <property type="evidence" value="ECO:0007669"/>
    <property type="project" value="TreeGrafter"/>
</dbReference>
<gene>
    <name evidence="2" type="ORF">DL89DRAFT_292496</name>
</gene>
<protein>
    <recommendedName>
        <fullName evidence="1">Arb2 domain-containing protein</fullName>
    </recommendedName>
</protein>
<feature type="domain" description="Arb2" evidence="1">
    <location>
        <begin position="17"/>
        <end position="270"/>
    </location>
</feature>
<dbReference type="GeneID" id="63806963"/>
<keyword evidence="3" id="KW-1185">Reference proteome</keyword>
<dbReference type="OrthoDB" id="421951at2759"/>
<evidence type="ECO:0000313" key="2">
    <source>
        <dbReference type="EMBL" id="ORX70933.1"/>
    </source>
</evidence>
<sequence length="358" mass="39236">MFIRPHISASVTHARLTLSELGYAFDSTNGTLLNTTTGGRYEFEVYPGNKKRNLKLYNMLADAASRHVTELLTSDEIGMQAIAVPEESLAHTSIFITPGALECANLVVLCTGHGPRPGVWAWNVLVKEGLRAGSLIPYIQALHAQGYGVLVMNPNENIVAADGQPETYANIESLGKTTEIRGNETPDEHVGYVWSRFLRDNHAAKNIAFVCYNTAGISVANLLKYDFDRFVQKCVGIAFIDSVHSSFQMTAQQMVWLAHMAKQWETSVEPADEPIENPNIGCPAVSSGNDLEMREMTPFLCKDSVVDFLDEKFQAGHINEAVMVAEANEIEMAGVELVDSIQDANQQAGDEGHSGWAM</sequence>
<dbReference type="InterPro" id="IPR048263">
    <property type="entry name" value="Arb2"/>
</dbReference>
<dbReference type="Proteomes" id="UP000193922">
    <property type="component" value="Unassembled WGS sequence"/>
</dbReference>
<dbReference type="PANTHER" id="PTHR21357">
    <property type="entry name" value="FAM172 FAMILY PROTEIN HOMOLOG CG10038"/>
    <property type="match status" value="1"/>
</dbReference>
<dbReference type="GO" id="GO:0005634">
    <property type="term" value="C:nucleus"/>
    <property type="evidence" value="ECO:0007669"/>
    <property type="project" value="TreeGrafter"/>
</dbReference>
<proteinExistence type="predicted"/>
<accession>A0A1Y1WBN0</accession>
<dbReference type="AlphaFoldDB" id="A0A1Y1WBN0"/>